<dbReference type="GeneID" id="93643624"/>
<protein>
    <submittedName>
        <fullName evidence="1">Uncharacterized protein</fullName>
    </submittedName>
</protein>
<evidence type="ECO:0000313" key="1">
    <source>
        <dbReference type="EMBL" id="AJI23337.1"/>
    </source>
</evidence>
<dbReference type="PATRIC" id="fig|592022.4.peg.3177"/>
<evidence type="ECO:0000313" key="2">
    <source>
        <dbReference type="Proteomes" id="UP000031829"/>
    </source>
</evidence>
<dbReference type="AlphaFoldDB" id="A0A0B6AQD5"/>
<organism evidence="1 2">
    <name type="scientific">Priestia megaterium (strain ATCC 14581 / DSM 32 / CCUG 1817 / JCM 2506 / NBRC 15308 / NCIMB 9376 / NCTC 10342 / NRRL B-14308 / VKM B-512 / Ford 19)</name>
    <name type="common">Bacillus megaterium</name>
    <dbReference type="NCBI Taxonomy" id="1348623"/>
    <lineage>
        <taxon>Bacteria</taxon>
        <taxon>Bacillati</taxon>
        <taxon>Bacillota</taxon>
        <taxon>Bacilli</taxon>
        <taxon>Bacillales</taxon>
        <taxon>Bacillaceae</taxon>
        <taxon>Priestia</taxon>
    </lineage>
</organism>
<dbReference type="Proteomes" id="UP000031829">
    <property type="component" value="Chromosome"/>
</dbReference>
<gene>
    <name evidence="1" type="ORF">BG04_101</name>
</gene>
<dbReference type="EMBL" id="CP009920">
    <property type="protein sequence ID" value="AJI23337.1"/>
    <property type="molecule type" value="Genomic_DNA"/>
</dbReference>
<name>A0A0B6AQD5_PRIM2</name>
<dbReference type="KEGG" id="bmeg:BG04_101"/>
<dbReference type="RefSeq" id="WP_013083930.1">
    <property type="nucleotide sequence ID" value="NZ_BCVB01000006.1"/>
</dbReference>
<sequence length="147" mass="17213">MRKWSFLFFVLAFMHPASALADDGADEKKLGPFYYTVSHDYSREKWDVGVLNQQDKTNIPETDLNDETLKLFQRTVDDLADLAIRFAAMSVLLVCSLVVFTYFRIQRKRPFLRLFFVFSSVGFLFCVYTSLELFKKTEQAKSLFYLL</sequence>
<accession>A0A0B6AQD5</accession>
<reference evidence="1 2" key="1">
    <citation type="journal article" date="2015" name="Genome Announc.">
        <title>Complete genome sequences for 35 biothreat assay-relevant bacillus species.</title>
        <authorList>
            <person name="Johnson S.L."/>
            <person name="Daligault H.E."/>
            <person name="Davenport K.W."/>
            <person name="Jaissle J."/>
            <person name="Frey K.G."/>
            <person name="Ladner J.T."/>
            <person name="Broomall S.M."/>
            <person name="Bishop-Lilly K.A."/>
            <person name="Bruce D.C."/>
            <person name="Gibbons H.S."/>
            <person name="Coyne S.R."/>
            <person name="Lo C.C."/>
            <person name="Meincke L."/>
            <person name="Munk A.C."/>
            <person name="Koroleva G.I."/>
            <person name="Rosenzweig C.N."/>
            <person name="Palacios G.F."/>
            <person name="Redden C.L."/>
            <person name="Minogue T.D."/>
            <person name="Chain P.S."/>
        </authorList>
    </citation>
    <scope>NUCLEOTIDE SEQUENCE [LARGE SCALE GENOMIC DNA]</scope>
    <source>
        <strain evidence="2">ATCC 14581 / DSM 32 / JCM 2506 / NBRC 15308 / NCIMB 9376 / NCTC 10342 / NRRL B-14308 / VKM B-512</strain>
    </source>
</reference>
<dbReference type="HOGENOM" id="CLU_1764354_0_0_9"/>
<proteinExistence type="predicted"/>